<dbReference type="EMBL" id="BSEV01000016">
    <property type="protein sequence ID" value="GLK12354.1"/>
    <property type="molecule type" value="Genomic_DNA"/>
</dbReference>
<dbReference type="AlphaFoldDB" id="A0A9W6MF77"/>
<evidence type="ECO:0000256" key="1">
    <source>
        <dbReference type="SAM" id="Phobius"/>
    </source>
</evidence>
<keyword evidence="1" id="KW-0472">Membrane</keyword>
<keyword evidence="1" id="KW-0812">Transmembrane</keyword>
<sequence length="127" mass="12776">MTSDSTGRRGGAKLALLGIIWFTGTPLLGVLAFTFGFSLMGGTPKNAQLAAVLAVAALVLGFGAPVVGLLAALAARNRSGVWVYGMIVTAIGILAVAVLPRSDGPAYREDPPVCTAPPDRAVGVPGC</sequence>
<evidence type="ECO:0000313" key="2">
    <source>
        <dbReference type="EMBL" id="GLK12354.1"/>
    </source>
</evidence>
<dbReference type="Proteomes" id="UP001143474">
    <property type="component" value="Unassembled WGS sequence"/>
</dbReference>
<name>A0A9W6MF77_9ACTN</name>
<comment type="caution">
    <text evidence="2">The sequence shown here is derived from an EMBL/GenBank/DDBJ whole genome shotgun (WGS) entry which is preliminary data.</text>
</comment>
<reference evidence="2" key="2">
    <citation type="submission" date="2023-01" db="EMBL/GenBank/DDBJ databases">
        <authorList>
            <person name="Sun Q."/>
            <person name="Evtushenko L."/>
        </authorList>
    </citation>
    <scope>NUCLEOTIDE SEQUENCE</scope>
    <source>
        <strain evidence="2">VKM Ac-2007</strain>
    </source>
</reference>
<protein>
    <submittedName>
        <fullName evidence="2">Uncharacterized protein</fullName>
    </submittedName>
</protein>
<dbReference type="RefSeq" id="WP_271220685.1">
    <property type="nucleotide sequence ID" value="NZ_BAAAVD010000009.1"/>
</dbReference>
<proteinExistence type="predicted"/>
<keyword evidence="3" id="KW-1185">Reference proteome</keyword>
<feature type="transmembrane region" description="Helical" evidence="1">
    <location>
        <begin position="81"/>
        <end position="99"/>
    </location>
</feature>
<accession>A0A9W6MF77</accession>
<keyword evidence="1" id="KW-1133">Transmembrane helix</keyword>
<evidence type="ECO:0000313" key="3">
    <source>
        <dbReference type="Proteomes" id="UP001143474"/>
    </source>
</evidence>
<gene>
    <name evidence="2" type="ORF">GCM10017600_57640</name>
</gene>
<feature type="transmembrane region" description="Helical" evidence="1">
    <location>
        <begin position="49"/>
        <end position="75"/>
    </location>
</feature>
<reference evidence="2" key="1">
    <citation type="journal article" date="2014" name="Int. J. Syst. Evol. Microbiol.">
        <title>Complete genome sequence of Corynebacterium casei LMG S-19264T (=DSM 44701T), isolated from a smear-ripened cheese.</title>
        <authorList>
            <consortium name="US DOE Joint Genome Institute (JGI-PGF)"/>
            <person name="Walter F."/>
            <person name="Albersmeier A."/>
            <person name="Kalinowski J."/>
            <person name="Ruckert C."/>
        </authorList>
    </citation>
    <scope>NUCLEOTIDE SEQUENCE</scope>
    <source>
        <strain evidence="2">VKM Ac-2007</strain>
    </source>
</reference>
<feature type="transmembrane region" description="Helical" evidence="1">
    <location>
        <begin position="14"/>
        <end position="37"/>
    </location>
</feature>
<organism evidence="2 3">
    <name type="scientific">Streptosporangium carneum</name>
    <dbReference type="NCBI Taxonomy" id="47481"/>
    <lineage>
        <taxon>Bacteria</taxon>
        <taxon>Bacillati</taxon>
        <taxon>Actinomycetota</taxon>
        <taxon>Actinomycetes</taxon>
        <taxon>Streptosporangiales</taxon>
        <taxon>Streptosporangiaceae</taxon>
        <taxon>Streptosporangium</taxon>
    </lineage>
</organism>